<feature type="domain" description="4Fe-4S Wbl-type" evidence="1">
    <location>
        <begin position="11"/>
        <end position="72"/>
    </location>
</feature>
<dbReference type="Pfam" id="PF02467">
    <property type="entry name" value="Whib"/>
    <property type="match status" value="1"/>
</dbReference>
<evidence type="ECO:0000313" key="2">
    <source>
        <dbReference type="EMBL" id="CAB4155482.1"/>
    </source>
</evidence>
<proteinExistence type="predicted"/>
<accession>A0A6J5NA95</accession>
<reference evidence="2" key="1">
    <citation type="submission" date="2020-04" db="EMBL/GenBank/DDBJ databases">
        <authorList>
            <person name="Chiriac C."/>
            <person name="Salcher M."/>
            <person name="Ghai R."/>
            <person name="Kavagutti S V."/>
        </authorList>
    </citation>
    <scope>NUCLEOTIDE SEQUENCE</scope>
</reference>
<organism evidence="2">
    <name type="scientific">uncultured Caudovirales phage</name>
    <dbReference type="NCBI Taxonomy" id="2100421"/>
    <lineage>
        <taxon>Viruses</taxon>
        <taxon>Duplodnaviria</taxon>
        <taxon>Heunggongvirae</taxon>
        <taxon>Uroviricota</taxon>
        <taxon>Caudoviricetes</taxon>
        <taxon>Peduoviridae</taxon>
        <taxon>Maltschvirus</taxon>
        <taxon>Maltschvirus maltsch</taxon>
    </lineage>
</organism>
<evidence type="ECO:0000259" key="1">
    <source>
        <dbReference type="PROSITE" id="PS51674"/>
    </source>
</evidence>
<gene>
    <name evidence="2" type="ORF">UFOVP658_11</name>
</gene>
<dbReference type="InterPro" id="IPR034768">
    <property type="entry name" value="4FE4S_WBL"/>
</dbReference>
<dbReference type="EMBL" id="LR796639">
    <property type="protein sequence ID" value="CAB4155482.1"/>
    <property type="molecule type" value="Genomic_DNA"/>
</dbReference>
<dbReference type="PROSITE" id="PS51674">
    <property type="entry name" value="4FE4S_WBL"/>
    <property type="match status" value="1"/>
</dbReference>
<name>A0A6J5NA95_9CAUD</name>
<sequence length="92" mass="10415">MGESTWFELAACKGIGYIMFPKEHKDITYIAEARKTCASCPVKPECLEYALEFPPADMHGVWAGLTSRQLAAEQRRRKIKPIRPTLAQMWGS</sequence>
<protein>
    <submittedName>
        <fullName evidence="2">WhiB-like iron-sulfur binding domain containing protein</fullName>
    </submittedName>
</protein>